<proteinExistence type="inferred from homology"/>
<comment type="similarity">
    <text evidence="1">Belongs to the terpene synthase family.</text>
</comment>
<comment type="caution">
    <text evidence="2">The sequence shown here is derived from an EMBL/GenBank/DDBJ whole genome shotgun (WGS) entry which is preliminary data.</text>
</comment>
<dbReference type="SUPFAM" id="SSF48576">
    <property type="entry name" value="Terpenoid synthases"/>
    <property type="match status" value="1"/>
</dbReference>
<protein>
    <submittedName>
        <fullName evidence="2">Pristinol synthase</fullName>
    </submittedName>
</protein>
<sequence>MATRRGIGSQLAAVVRCRTAVSSIAARPLSKFMVDRRQLLQQSRPLSSERDRILSQLHGQTIRIPNLLTRGPVKDWPCELNPHSYAVSGKVTDMLTRYCTNPILREALQNADIDGLLGGWYPRASLDRLEALIVFQSWMFIVDDMLDTFSDHRNFNSPELEELHSQTIGYVYRSLGLPEPDGYARDTYTDPAVLAYAEFGRAVAEKCTLSQRQRVATEAKFTFDCYRMEWENRLSGRMPTLPYYRHYRQGSSCIRQVVTNLEYANALTLPDAVMRSPEMDRLQRAVVARHWINNDIVSLGKEFRAGFLDNLVVLLAGGGDGRDGSDGGGGMDAQRGIDRAVAELDAATDAMLEAEARLLAKYSGTAYGAQIETLTWNAKNMITTNMRWSFNNARYGFLDRELDSDGNYVMILGREEREAPESNGPRRFTAVE</sequence>
<dbReference type="Gene3D" id="1.10.600.10">
    <property type="entry name" value="Farnesyl Diphosphate Synthase"/>
    <property type="match status" value="1"/>
</dbReference>
<accession>A0ABR1RXD4</accession>
<name>A0ABR1RXD4_9PEZI</name>
<evidence type="ECO:0000256" key="1">
    <source>
        <dbReference type="ARBA" id="ARBA00006333"/>
    </source>
</evidence>
<gene>
    <name evidence="2" type="ORF">PG991_008093</name>
</gene>
<dbReference type="SFLD" id="SFLDS00005">
    <property type="entry name" value="Isoprenoid_Synthase_Type_I"/>
    <property type="match status" value="1"/>
</dbReference>
<dbReference type="InterPro" id="IPR034686">
    <property type="entry name" value="Terpene_cyclase-like_2"/>
</dbReference>
<dbReference type="Pfam" id="PF19086">
    <property type="entry name" value="Terpene_syn_C_2"/>
    <property type="match status" value="1"/>
</dbReference>
<dbReference type="Proteomes" id="UP001396898">
    <property type="component" value="Unassembled WGS sequence"/>
</dbReference>
<dbReference type="InterPro" id="IPR008949">
    <property type="entry name" value="Isoprenoid_synthase_dom_sf"/>
</dbReference>
<keyword evidence="3" id="KW-1185">Reference proteome</keyword>
<reference evidence="2 3" key="1">
    <citation type="submission" date="2023-01" db="EMBL/GenBank/DDBJ databases">
        <title>Analysis of 21 Apiospora genomes using comparative genomics revels a genus with tremendous synthesis potential of carbohydrate active enzymes and secondary metabolites.</title>
        <authorList>
            <person name="Sorensen T."/>
        </authorList>
    </citation>
    <scope>NUCLEOTIDE SEQUENCE [LARGE SCALE GENOMIC DNA]</scope>
    <source>
        <strain evidence="2 3">CBS 20057</strain>
    </source>
</reference>
<organism evidence="2 3">
    <name type="scientific">Apiospora marii</name>
    <dbReference type="NCBI Taxonomy" id="335849"/>
    <lineage>
        <taxon>Eukaryota</taxon>
        <taxon>Fungi</taxon>
        <taxon>Dikarya</taxon>
        <taxon>Ascomycota</taxon>
        <taxon>Pezizomycotina</taxon>
        <taxon>Sordariomycetes</taxon>
        <taxon>Xylariomycetidae</taxon>
        <taxon>Amphisphaeriales</taxon>
        <taxon>Apiosporaceae</taxon>
        <taxon>Apiospora</taxon>
    </lineage>
</organism>
<evidence type="ECO:0000313" key="3">
    <source>
        <dbReference type="Proteomes" id="UP001396898"/>
    </source>
</evidence>
<dbReference type="SFLD" id="SFLDG01020">
    <property type="entry name" value="Terpene_Cyclase_Like_2"/>
    <property type="match status" value="1"/>
</dbReference>
<dbReference type="EMBL" id="JAQQWI010000010">
    <property type="protein sequence ID" value="KAK8018903.1"/>
    <property type="molecule type" value="Genomic_DNA"/>
</dbReference>
<evidence type="ECO:0000313" key="2">
    <source>
        <dbReference type="EMBL" id="KAK8018903.1"/>
    </source>
</evidence>